<reference evidence="1 2" key="1">
    <citation type="submission" date="2016-10" db="EMBL/GenBank/DDBJ databases">
        <authorList>
            <person name="de Groot N.N."/>
        </authorList>
    </citation>
    <scope>NUCLEOTIDE SEQUENCE [LARGE SCALE GENOMIC DNA]</scope>
    <source>
        <strain evidence="1 2">DSM 15345</strain>
    </source>
</reference>
<dbReference type="PROSITE" id="PS00488">
    <property type="entry name" value="PAL_HISTIDASE"/>
    <property type="match status" value="1"/>
</dbReference>
<dbReference type="STRING" id="89524.SAMN05444370_104303"/>
<dbReference type="CDD" id="cd00332">
    <property type="entry name" value="PAL-HAL"/>
    <property type="match status" value="1"/>
</dbReference>
<dbReference type="InterPro" id="IPR022313">
    <property type="entry name" value="Phe/His_NH3-lyase_AS"/>
</dbReference>
<dbReference type="SUPFAM" id="SSF48557">
    <property type="entry name" value="L-aspartase-like"/>
    <property type="match status" value="1"/>
</dbReference>
<accession>A0A1H4AP20</accession>
<dbReference type="Gene3D" id="1.10.275.10">
    <property type="entry name" value="Fumarase/aspartase (N-terminal domain)"/>
    <property type="match status" value="1"/>
</dbReference>
<sequence>MNTRAPEGAFRTPFGPVTIDGATTPAEVAEVAHGLRSAALSPRAREAAAAAHARMAGCIEERRLVYGVCTGFGPLADRITAPEDIETLQENLINHLATGVGRPLSWAAARAMTLARLSSIAQGWSGASEEAIGLLEALICSRYAPRVPEKGTVGASGDLTPLSHMALALMGRGGFIRADGSDAPDAEVFAALGRPPLTLRARDGLALVNGTSAMTGVACLNAAAAARLIAWAEALTVGAAELLSGRLEAWSAAFSEARPHPGQALASAELRRRAAGAARLDAEPASLRRIDAQPAGDSRRADRAAQDAYTLRCAPQVIGAVRDAATWHETVVRRELNSATDNPIFPVGGPPALHGGNFMGQHVAFASDALNTAMIALAGLAERQVARLTDERLNGGLPAFLHRGPAGLNSGLMGAQVTATALLAEMRTRATPASAQSISTNGANQDVVSMGTIAARNAAAQIEDAGAVLAILALAVAQGGDILAERGEHEPRLGPASRAVCAWVRATAPEAPCDRPFSPDIAALAEAMAGSDPPG</sequence>
<name>A0A1H4AP20_9RHOB</name>
<dbReference type="Pfam" id="PF00221">
    <property type="entry name" value="Lyase_aromatic"/>
    <property type="match status" value="1"/>
</dbReference>
<dbReference type="OrthoDB" id="9806955at2"/>
<keyword evidence="2" id="KW-1185">Reference proteome</keyword>
<evidence type="ECO:0000313" key="1">
    <source>
        <dbReference type="EMBL" id="SEA37414.1"/>
    </source>
</evidence>
<dbReference type="InterPro" id="IPR024083">
    <property type="entry name" value="Fumarase/histidase_N"/>
</dbReference>
<organism evidence="1 2">
    <name type="scientific">Rubrimonas cliftonensis</name>
    <dbReference type="NCBI Taxonomy" id="89524"/>
    <lineage>
        <taxon>Bacteria</taxon>
        <taxon>Pseudomonadati</taxon>
        <taxon>Pseudomonadota</taxon>
        <taxon>Alphaproteobacteria</taxon>
        <taxon>Rhodobacterales</taxon>
        <taxon>Paracoccaceae</taxon>
        <taxon>Rubrimonas</taxon>
    </lineage>
</organism>
<dbReference type="PANTHER" id="PTHR10362">
    <property type="entry name" value="HISTIDINE AMMONIA-LYASE"/>
    <property type="match status" value="1"/>
</dbReference>
<dbReference type="GO" id="GO:0016841">
    <property type="term" value="F:ammonia-lyase activity"/>
    <property type="evidence" value="ECO:0007669"/>
    <property type="project" value="InterPro"/>
</dbReference>
<evidence type="ECO:0000313" key="2">
    <source>
        <dbReference type="Proteomes" id="UP000198703"/>
    </source>
</evidence>
<proteinExistence type="predicted"/>
<dbReference type="InterPro" id="IPR001106">
    <property type="entry name" value="Aromatic_Lyase"/>
</dbReference>
<keyword evidence="1" id="KW-0456">Lyase</keyword>
<protein>
    <submittedName>
        <fullName evidence="1">Histidine ammonia-lyase</fullName>
    </submittedName>
</protein>
<dbReference type="Gene3D" id="1.20.200.10">
    <property type="entry name" value="Fumarase/aspartase (Central domain)"/>
    <property type="match status" value="1"/>
</dbReference>
<gene>
    <name evidence="1" type="ORF">SAMN05444370_104303</name>
</gene>
<dbReference type="InterPro" id="IPR008948">
    <property type="entry name" value="L-Aspartase-like"/>
</dbReference>
<dbReference type="AlphaFoldDB" id="A0A1H4AP20"/>
<dbReference type="RefSeq" id="WP_093252386.1">
    <property type="nucleotide sequence ID" value="NZ_FNQM01000004.1"/>
</dbReference>
<dbReference type="Proteomes" id="UP000198703">
    <property type="component" value="Unassembled WGS sequence"/>
</dbReference>
<dbReference type="EMBL" id="FNQM01000004">
    <property type="protein sequence ID" value="SEA37414.1"/>
    <property type="molecule type" value="Genomic_DNA"/>
</dbReference>